<sequence>MIAVEVTQGDSPVVLALPHTGTWLPKDVIARLTPRGQILADTDWHVERLYDGLLPGATTVRATFHRYMIDANRDPSGASLYPGQNTTGLVPLTDFDGAPLWTIPPDAAEIEARRVACHAPYHAALAAELERVRAKHGVAILYDCHSIRSEIPFLFEGRLPDFSIGTNDGTACSPQVEAAVTAICQRAEGFSMCLNGRFKGGWTTRHYGQPAQWLHAIQMELAQSTHLAQEAPPFAYHPVKAGRLRPHLRAILETLDTLAPTLRGRS</sequence>
<name>A0A2K8KDB6_9RHOB</name>
<dbReference type="Gene3D" id="3.40.630.40">
    <property type="entry name" value="Zn-dependent exopeptidases"/>
    <property type="match status" value="1"/>
</dbReference>
<dbReference type="AlphaFoldDB" id="A0A2K8KDB6"/>
<dbReference type="EMBL" id="CP024899">
    <property type="protein sequence ID" value="ATX67447.1"/>
    <property type="molecule type" value="Genomic_DNA"/>
</dbReference>
<dbReference type="InterPro" id="IPR007709">
    <property type="entry name" value="N-FG_amidohydro"/>
</dbReference>
<gene>
    <name evidence="1" type="primary">hutG</name>
    <name evidence="1" type="ORF">BG454_17860</name>
</gene>
<evidence type="ECO:0000313" key="1">
    <source>
        <dbReference type="EMBL" id="ATX67447.1"/>
    </source>
</evidence>
<dbReference type="Pfam" id="PF05013">
    <property type="entry name" value="FGase"/>
    <property type="match status" value="1"/>
</dbReference>
<accession>A0A2K8KDB6</accession>
<dbReference type="RefSeq" id="WP_071482420.1">
    <property type="nucleotide sequence ID" value="NZ_CP024899.1"/>
</dbReference>
<organism evidence="1 2">
    <name type="scientific">Roseinatronobacter bogoriensis subsp. barguzinensis</name>
    <dbReference type="NCBI Taxonomy" id="441209"/>
    <lineage>
        <taxon>Bacteria</taxon>
        <taxon>Pseudomonadati</taxon>
        <taxon>Pseudomonadota</taxon>
        <taxon>Alphaproteobacteria</taxon>
        <taxon>Rhodobacterales</taxon>
        <taxon>Paracoccaceae</taxon>
        <taxon>Roseinatronobacter</taxon>
    </lineage>
</organism>
<dbReference type="SUPFAM" id="SSF53187">
    <property type="entry name" value="Zn-dependent exopeptidases"/>
    <property type="match status" value="1"/>
</dbReference>
<evidence type="ECO:0000313" key="2">
    <source>
        <dbReference type="Proteomes" id="UP000228948"/>
    </source>
</evidence>
<keyword evidence="2" id="KW-1185">Reference proteome</keyword>
<dbReference type="InterPro" id="IPR010247">
    <property type="entry name" value="HutG_amidohyd"/>
</dbReference>
<dbReference type="KEGG" id="rbg:BG454_17860"/>
<dbReference type="Proteomes" id="UP000228948">
    <property type="component" value="Chromosome"/>
</dbReference>
<dbReference type="STRING" id="441209.GCA_001870665_03448"/>
<proteinExistence type="predicted"/>
<reference evidence="1 2" key="1">
    <citation type="submission" date="2017-11" db="EMBL/GenBank/DDBJ databases">
        <title>Revised Sequence and Annotation of the Rhodobaca barguzinensis strain alga05 Genome.</title>
        <authorList>
            <person name="Kopejtka K."/>
            <person name="Tomasch J.M."/>
            <person name="Bunk B."/>
            <person name="Koblizek M."/>
        </authorList>
    </citation>
    <scope>NUCLEOTIDE SEQUENCE [LARGE SCALE GENOMIC DNA]</scope>
    <source>
        <strain evidence="2">alga05</strain>
    </source>
</reference>
<dbReference type="OrthoDB" id="8716700at2"/>
<dbReference type="NCBIfam" id="TIGR02017">
    <property type="entry name" value="hutG_amidohyd"/>
    <property type="match status" value="1"/>
</dbReference>
<protein>
    <submittedName>
        <fullName evidence="1">N-formylglutamate deformylase</fullName>
    </submittedName>
</protein>